<dbReference type="Proteomes" id="UP000676194">
    <property type="component" value="Chromosome"/>
</dbReference>
<dbReference type="PANTHER" id="PTHR37947:SF1">
    <property type="entry name" value="BLL2462 PROTEIN"/>
    <property type="match status" value="1"/>
</dbReference>
<dbReference type="AlphaFoldDB" id="A0A8E6BBB8"/>
<dbReference type="RefSeq" id="WP_213500019.1">
    <property type="nucleotide sequence ID" value="NZ_CP074694.1"/>
</dbReference>
<sequence>MHSILASIEVSLQPVGRSDMAVWLALAGFVLIVGILTFSVRLLRKPELTLVSRNSARILLLLRGGILGLLVLLLLFQPQFRNVIQETIPSHVLVALDTSGSMNFADAQISDREALELAVAVGLKVPNASSEQLQNWLKQYTSGNIPNSVEYRNALKSIHASSRAAIAQAVLKESPLQLLNRLKQDHEVRSTQFSDHLEAGVDAKTNRGETNINLPLQKSLREANNDQERCVGVVLLTDGRQTSNDNPLTLAAELKSRGVPVYPLVIGSPTPIPDLSLTFARAIPAVAFQKSTVRVEVKVRASEMPRGKIRLELTGTIGEKKPRLEHLLDHAGGTQEYDYIFELPGEEPGSFVGEVRVDWTGPEKEAILSNNQMPVRFQVVQDKARVLFIDSEMRYESHYLQTALLRDESIQLKTILLNPPRIGALTEEGLKEQGYADTKIPADFAELMSYDCLIIGDVDFRQLDPKTKNWLERYLTERGGTVVLVAGKKAMPMGARSSLGEPMDPVLERILPIMAPREIRDEEGFSMQLTSEGQQRGYLQLDNDIRRNDFRWQQLPRSYWGVVGKCKPSAISLAYVMPRLDPAGTNIPKLDEIQRNNAILVRQNIGFGKVLFLGIDSTWRWRYREGDATQFRFWGQLIRWAASDRPLSAGNEFLRFGVREPLAGTEQPPEIILRLTEVTLKQANITQVRVRVNKAGEKSELKIIDLKQQAGNPREWRAPVIDLPVGKFEIEPLVPELNSSLVQSDGTPLKCSYEVFAPIPKEDRELSADFELMKTLAESTGGNAFWAKDADQLPALLKNLSATRETVQTWNLADSWWLFGVILFLLTVEWSLRKWLGLA</sequence>
<proteinExistence type="predicted"/>
<keyword evidence="4" id="KW-1185">Reference proteome</keyword>
<dbReference type="InterPro" id="IPR029062">
    <property type="entry name" value="Class_I_gatase-like"/>
</dbReference>
<keyword evidence="1" id="KW-1133">Transmembrane helix</keyword>
<accession>A0A8E6BBB8</accession>
<dbReference type="PROSITE" id="PS50234">
    <property type="entry name" value="VWFA"/>
    <property type="match status" value="1"/>
</dbReference>
<feature type="transmembrane region" description="Helical" evidence="1">
    <location>
        <begin position="55"/>
        <end position="76"/>
    </location>
</feature>
<dbReference type="SUPFAM" id="SSF53300">
    <property type="entry name" value="vWA-like"/>
    <property type="match status" value="1"/>
</dbReference>
<dbReference type="EMBL" id="CP074694">
    <property type="protein sequence ID" value="QVL34734.1"/>
    <property type="molecule type" value="Genomic_DNA"/>
</dbReference>
<dbReference type="KEGG" id="tsph:KIH39_12740"/>
<dbReference type="PANTHER" id="PTHR37947">
    <property type="entry name" value="BLL2462 PROTEIN"/>
    <property type="match status" value="1"/>
</dbReference>
<evidence type="ECO:0000313" key="4">
    <source>
        <dbReference type="Proteomes" id="UP000676194"/>
    </source>
</evidence>
<dbReference type="SUPFAM" id="SSF52317">
    <property type="entry name" value="Class I glutamine amidotransferase-like"/>
    <property type="match status" value="1"/>
</dbReference>
<gene>
    <name evidence="3" type="ORF">KIH39_12740</name>
</gene>
<feature type="domain" description="VWFA" evidence="2">
    <location>
        <begin position="91"/>
        <end position="275"/>
    </location>
</feature>
<evidence type="ECO:0000313" key="3">
    <source>
        <dbReference type="EMBL" id="QVL34734.1"/>
    </source>
</evidence>
<keyword evidence="1" id="KW-0472">Membrane</keyword>
<evidence type="ECO:0000256" key="1">
    <source>
        <dbReference type="SAM" id="Phobius"/>
    </source>
</evidence>
<name>A0A8E6BBB8_9BACT</name>
<evidence type="ECO:0000259" key="2">
    <source>
        <dbReference type="PROSITE" id="PS50234"/>
    </source>
</evidence>
<feature type="transmembrane region" description="Helical" evidence="1">
    <location>
        <begin position="20"/>
        <end position="43"/>
    </location>
</feature>
<dbReference type="Gene3D" id="3.40.50.880">
    <property type="match status" value="1"/>
</dbReference>
<dbReference type="Gene3D" id="3.40.50.410">
    <property type="entry name" value="von Willebrand factor, type A domain"/>
    <property type="match status" value="1"/>
</dbReference>
<protein>
    <recommendedName>
        <fullName evidence="2">VWFA domain-containing protein</fullName>
    </recommendedName>
</protein>
<dbReference type="InterPro" id="IPR036465">
    <property type="entry name" value="vWFA_dom_sf"/>
</dbReference>
<reference evidence="3" key="1">
    <citation type="submission" date="2021-05" db="EMBL/GenBank/DDBJ databases">
        <title>Complete genome sequence of the cellulolytic planctomycete Telmatocola sphagniphila SP2T and characterization of the first cellulase from planctomycetes.</title>
        <authorList>
            <person name="Rakitin A.L."/>
            <person name="Beletsky A.V."/>
            <person name="Naumoff D.G."/>
            <person name="Kulichevskaya I.S."/>
            <person name="Mardanov A.V."/>
            <person name="Ravin N.V."/>
            <person name="Dedysh S.N."/>
        </authorList>
    </citation>
    <scope>NUCLEOTIDE SEQUENCE</scope>
    <source>
        <strain evidence="3">SP2T</strain>
    </source>
</reference>
<organism evidence="3 4">
    <name type="scientific">Telmatocola sphagniphila</name>
    <dbReference type="NCBI Taxonomy" id="1123043"/>
    <lineage>
        <taxon>Bacteria</taxon>
        <taxon>Pseudomonadati</taxon>
        <taxon>Planctomycetota</taxon>
        <taxon>Planctomycetia</taxon>
        <taxon>Gemmatales</taxon>
        <taxon>Gemmataceae</taxon>
    </lineage>
</organism>
<dbReference type="InterPro" id="IPR002035">
    <property type="entry name" value="VWF_A"/>
</dbReference>
<keyword evidence="1" id="KW-0812">Transmembrane</keyword>